<dbReference type="EMBL" id="BARU01009164">
    <property type="protein sequence ID" value="GAH33445.1"/>
    <property type="molecule type" value="Genomic_DNA"/>
</dbReference>
<feature type="non-terminal residue" evidence="1">
    <location>
        <position position="155"/>
    </location>
</feature>
<sequence length="155" mass="17069">MKVKNFGCRSTVLILVLVIVLSTMLAARGDIGGGPGDAITPYVPDKEITWDDIKSIKEESSKARTVADLKLKGTHVTQYGEQVGLMYVVGESIGGEPFFKFSGVSESGDNGTTDIDFSEVRSFTLLRIDKRLFRRDRALLEIVKFPNILPEDLLS</sequence>
<name>X1FLQ3_9ZZZZ</name>
<comment type="caution">
    <text evidence="1">The sequence shown here is derived from an EMBL/GenBank/DDBJ whole genome shotgun (WGS) entry which is preliminary data.</text>
</comment>
<dbReference type="AlphaFoldDB" id="X1FLQ3"/>
<organism evidence="1">
    <name type="scientific">marine sediment metagenome</name>
    <dbReference type="NCBI Taxonomy" id="412755"/>
    <lineage>
        <taxon>unclassified sequences</taxon>
        <taxon>metagenomes</taxon>
        <taxon>ecological metagenomes</taxon>
    </lineage>
</organism>
<proteinExistence type="predicted"/>
<evidence type="ECO:0000313" key="1">
    <source>
        <dbReference type="EMBL" id="GAH33445.1"/>
    </source>
</evidence>
<reference evidence="1" key="1">
    <citation type="journal article" date="2014" name="Front. Microbiol.">
        <title>High frequency of phylogenetically diverse reductive dehalogenase-homologous genes in deep subseafloor sedimentary metagenomes.</title>
        <authorList>
            <person name="Kawai M."/>
            <person name="Futagami T."/>
            <person name="Toyoda A."/>
            <person name="Takaki Y."/>
            <person name="Nishi S."/>
            <person name="Hori S."/>
            <person name="Arai W."/>
            <person name="Tsubouchi T."/>
            <person name="Morono Y."/>
            <person name="Uchiyama I."/>
            <person name="Ito T."/>
            <person name="Fujiyama A."/>
            <person name="Inagaki F."/>
            <person name="Takami H."/>
        </authorList>
    </citation>
    <scope>NUCLEOTIDE SEQUENCE</scope>
    <source>
        <strain evidence="1">Expedition CK06-06</strain>
    </source>
</reference>
<gene>
    <name evidence="1" type="ORF">S03H2_17729</name>
</gene>
<accession>X1FLQ3</accession>
<protein>
    <submittedName>
        <fullName evidence="1">Uncharacterized protein</fullName>
    </submittedName>
</protein>